<dbReference type="Gene3D" id="3.40.50.300">
    <property type="entry name" value="P-loop containing nucleotide triphosphate hydrolases"/>
    <property type="match status" value="1"/>
</dbReference>
<dbReference type="GO" id="GO:0005524">
    <property type="term" value="F:ATP binding"/>
    <property type="evidence" value="ECO:0007669"/>
    <property type="project" value="UniProtKB-UniRule"/>
</dbReference>
<dbReference type="SUPFAM" id="SSF52540">
    <property type="entry name" value="P-loop containing nucleoside triphosphate hydrolases"/>
    <property type="match status" value="2"/>
</dbReference>
<keyword evidence="7" id="KW-0819">tRNA processing</keyword>
<dbReference type="SMART" id="SM00490">
    <property type="entry name" value="HELICc"/>
    <property type="match status" value="1"/>
</dbReference>
<dbReference type="InterPro" id="IPR023267">
    <property type="entry name" value="RCMT"/>
</dbReference>
<dbReference type="PROSITE" id="PS51192">
    <property type="entry name" value="HELICASE_ATP_BIND_1"/>
    <property type="match status" value="1"/>
</dbReference>
<dbReference type="InterPro" id="IPR001678">
    <property type="entry name" value="MeTrfase_RsmB-F_NOP2_dom"/>
</dbReference>
<feature type="compositionally biased region" description="Polar residues" evidence="16">
    <location>
        <begin position="371"/>
        <end position="380"/>
    </location>
</feature>
<dbReference type="SUPFAM" id="SSF53335">
    <property type="entry name" value="S-adenosyl-L-methionine-dependent methyltransferases"/>
    <property type="match status" value="1"/>
</dbReference>
<evidence type="ECO:0000256" key="15">
    <source>
        <dbReference type="PROSITE-ProRule" id="PRU10141"/>
    </source>
</evidence>
<dbReference type="Pfam" id="PF25378">
    <property type="entry name" value="PUA_NSUN2"/>
    <property type="match status" value="1"/>
</dbReference>
<dbReference type="InterPro" id="IPR057285">
    <property type="entry name" value="Pre-PUA_NSUN2"/>
</dbReference>
<feature type="binding site" evidence="14">
    <location>
        <position position="1585"/>
    </location>
    <ligand>
        <name>S-adenosyl-L-methionine</name>
        <dbReference type="ChEBI" id="CHEBI:59789"/>
    </ligand>
</feature>
<evidence type="ECO:0000256" key="5">
    <source>
        <dbReference type="ARBA" id="ARBA00022679"/>
    </source>
</evidence>
<feature type="compositionally biased region" description="Basic and acidic residues" evidence="16">
    <location>
        <begin position="1830"/>
        <end position="1841"/>
    </location>
</feature>
<dbReference type="CDD" id="cd18793">
    <property type="entry name" value="SF2_C_SNF"/>
    <property type="match status" value="1"/>
</dbReference>
<keyword evidence="9" id="KW-0378">Hydrolase</keyword>
<feature type="binding site" evidence="14">
    <location>
        <position position="1609"/>
    </location>
    <ligand>
        <name>S-adenosyl-L-methionine</name>
        <dbReference type="ChEBI" id="CHEBI:59789"/>
    </ligand>
</feature>
<feature type="region of interest" description="Disordered" evidence="16">
    <location>
        <begin position="1"/>
        <end position="24"/>
    </location>
</feature>
<evidence type="ECO:0000256" key="14">
    <source>
        <dbReference type="PROSITE-ProRule" id="PRU01023"/>
    </source>
</evidence>
<evidence type="ECO:0000259" key="17">
    <source>
        <dbReference type="PROSITE" id="PS50011"/>
    </source>
</evidence>
<dbReference type="CDD" id="cd18008">
    <property type="entry name" value="DEXDc_SHPRH-like"/>
    <property type="match status" value="1"/>
</dbReference>
<evidence type="ECO:0000256" key="8">
    <source>
        <dbReference type="ARBA" id="ARBA00022741"/>
    </source>
</evidence>
<organism evidence="21 22">
    <name type="scientific">Rhizopus oryzae</name>
    <name type="common">Mucormycosis agent</name>
    <name type="synonym">Rhizopus arrhizus var. delemar</name>
    <dbReference type="NCBI Taxonomy" id="64495"/>
    <lineage>
        <taxon>Eukaryota</taxon>
        <taxon>Fungi</taxon>
        <taxon>Fungi incertae sedis</taxon>
        <taxon>Mucoromycota</taxon>
        <taxon>Mucoromycotina</taxon>
        <taxon>Mucoromycetes</taxon>
        <taxon>Mucorales</taxon>
        <taxon>Mucorineae</taxon>
        <taxon>Rhizopodaceae</taxon>
        <taxon>Rhizopus</taxon>
    </lineage>
</organism>
<dbReference type="Proteomes" id="UP000716291">
    <property type="component" value="Unassembled WGS sequence"/>
</dbReference>
<feature type="domain" description="Protein kinase" evidence="17">
    <location>
        <begin position="34"/>
        <end position="302"/>
    </location>
</feature>
<dbReference type="InterPro" id="IPR023270">
    <property type="entry name" value="RCMT_NCL1"/>
</dbReference>
<dbReference type="InterPro" id="IPR000330">
    <property type="entry name" value="SNF2_N"/>
</dbReference>
<feature type="region of interest" description="Disordered" evidence="16">
    <location>
        <begin position="371"/>
        <end position="401"/>
    </location>
</feature>
<feature type="compositionally biased region" description="Polar residues" evidence="16">
    <location>
        <begin position="1"/>
        <end position="10"/>
    </location>
</feature>
<dbReference type="InterPro" id="IPR011009">
    <property type="entry name" value="Kinase-like_dom_sf"/>
</dbReference>
<dbReference type="Pfam" id="PF25376">
    <property type="entry name" value="Pre-PUA_NSUN2"/>
    <property type="match status" value="1"/>
</dbReference>
<evidence type="ECO:0000256" key="11">
    <source>
        <dbReference type="ARBA" id="ARBA00022884"/>
    </source>
</evidence>
<keyword evidence="11 14" id="KW-0694">RNA-binding</keyword>
<dbReference type="PROSITE" id="PS51686">
    <property type="entry name" value="SAM_MT_RSMB_NOP"/>
    <property type="match status" value="1"/>
</dbReference>
<dbReference type="InterPro" id="IPR049730">
    <property type="entry name" value="SNF2/RAD54-like_C"/>
</dbReference>
<proteinExistence type="inferred from homology"/>
<dbReference type="InterPro" id="IPR049560">
    <property type="entry name" value="MeTrfase_RsmB-F_NOP2_cat"/>
</dbReference>
<feature type="region of interest" description="Disordered" evidence="16">
    <location>
        <begin position="1789"/>
        <end position="1841"/>
    </location>
</feature>
<dbReference type="GO" id="GO:0016428">
    <property type="term" value="F:tRNA (cytidine-5-)-methyltransferase activity"/>
    <property type="evidence" value="ECO:0007669"/>
    <property type="project" value="InterPro"/>
</dbReference>
<keyword evidence="12" id="KW-0539">Nucleus</keyword>
<evidence type="ECO:0000259" key="20">
    <source>
        <dbReference type="PROSITE" id="PS51686"/>
    </source>
</evidence>
<accession>A0A9P6X930</accession>
<keyword evidence="5 14" id="KW-0808">Transferase</keyword>
<comment type="similarity">
    <text evidence="2 14">Belongs to the class I-like SAM-binding methyltransferase superfamily. RsmB/NOP family.</text>
</comment>
<protein>
    <recommendedName>
        <fullName evidence="23">Non-specific serine/threonine protein kinase</fullName>
    </recommendedName>
</protein>
<dbReference type="Pfam" id="PF01189">
    <property type="entry name" value="Methyltr_RsmB-F"/>
    <property type="match status" value="1"/>
</dbReference>
<dbReference type="PROSITE" id="PS50011">
    <property type="entry name" value="PROTEIN_KINASE_DOM"/>
    <property type="match status" value="1"/>
</dbReference>
<keyword evidence="3" id="KW-0820">tRNA-binding</keyword>
<dbReference type="SMART" id="SM00220">
    <property type="entry name" value="S_TKc"/>
    <property type="match status" value="1"/>
</dbReference>
<feature type="active site" description="Nucleophile" evidence="14">
    <location>
        <position position="1662"/>
    </location>
</feature>
<dbReference type="Pfam" id="PF00069">
    <property type="entry name" value="Pkinase"/>
    <property type="match status" value="1"/>
</dbReference>
<name>A0A9P6X930_RHIOR</name>
<evidence type="ECO:0000256" key="3">
    <source>
        <dbReference type="ARBA" id="ARBA00022555"/>
    </source>
</evidence>
<dbReference type="InterPro" id="IPR018314">
    <property type="entry name" value="RsmB/NOL1/NOP2-like_CS"/>
</dbReference>
<evidence type="ECO:0008006" key="23">
    <source>
        <dbReference type="Google" id="ProtNLM"/>
    </source>
</evidence>
<keyword evidence="6 14" id="KW-0949">S-adenosyl-L-methionine</keyword>
<dbReference type="InterPro" id="IPR027417">
    <property type="entry name" value="P-loop_NTPase"/>
</dbReference>
<dbReference type="InterPro" id="IPR038718">
    <property type="entry name" value="SNF2-like_sf"/>
</dbReference>
<keyword evidence="8 15" id="KW-0547">Nucleotide-binding</keyword>
<gene>
    <name evidence="21" type="ORF">G6F64_006548</name>
</gene>
<feature type="binding site" evidence="15">
    <location>
        <position position="65"/>
    </location>
    <ligand>
        <name>ATP</name>
        <dbReference type="ChEBI" id="CHEBI:30616"/>
    </ligand>
</feature>
<feature type="binding site" evidence="14">
    <location>
        <begin position="1526"/>
        <end position="1532"/>
    </location>
    <ligand>
        <name>S-adenosyl-L-methionine</name>
        <dbReference type="ChEBI" id="CHEBI:59789"/>
    </ligand>
</feature>
<feature type="domain" description="Helicase ATP-binding" evidence="18">
    <location>
        <begin position="783"/>
        <end position="953"/>
    </location>
</feature>
<evidence type="ECO:0000256" key="16">
    <source>
        <dbReference type="SAM" id="MobiDB-lite"/>
    </source>
</evidence>
<evidence type="ECO:0000259" key="18">
    <source>
        <dbReference type="PROSITE" id="PS51192"/>
    </source>
</evidence>
<evidence type="ECO:0000256" key="9">
    <source>
        <dbReference type="ARBA" id="ARBA00022801"/>
    </source>
</evidence>
<reference evidence="21" key="1">
    <citation type="journal article" date="2020" name="Microb. Genom.">
        <title>Genetic diversity of clinical and environmental Mucorales isolates obtained from an investigation of mucormycosis cases among solid organ transplant recipients.</title>
        <authorList>
            <person name="Nguyen M.H."/>
            <person name="Kaul D."/>
            <person name="Muto C."/>
            <person name="Cheng S.J."/>
            <person name="Richter R.A."/>
            <person name="Bruno V.M."/>
            <person name="Liu G."/>
            <person name="Beyhan S."/>
            <person name="Sundermann A.J."/>
            <person name="Mounaud S."/>
            <person name="Pasculle A.W."/>
            <person name="Nierman W.C."/>
            <person name="Driscoll E."/>
            <person name="Cumbie R."/>
            <person name="Clancy C.J."/>
            <person name="Dupont C.L."/>
        </authorList>
    </citation>
    <scope>NUCLEOTIDE SEQUENCE</scope>
    <source>
        <strain evidence="21">GL11</strain>
    </source>
</reference>
<dbReference type="PROSITE" id="PS01153">
    <property type="entry name" value="NOL1_NOP2_SUN"/>
    <property type="match status" value="1"/>
</dbReference>
<dbReference type="PROSITE" id="PS51194">
    <property type="entry name" value="HELICASE_CTER"/>
    <property type="match status" value="1"/>
</dbReference>
<feature type="compositionally biased region" description="Basic and acidic residues" evidence="16">
    <location>
        <begin position="1799"/>
        <end position="1823"/>
    </location>
</feature>
<dbReference type="EMBL" id="JAANQT010000885">
    <property type="protein sequence ID" value="KAG1307777.1"/>
    <property type="molecule type" value="Genomic_DNA"/>
</dbReference>
<dbReference type="PRINTS" id="PR02008">
    <property type="entry name" value="RCMTFAMILY"/>
</dbReference>
<evidence type="ECO:0000313" key="22">
    <source>
        <dbReference type="Proteomes" id="UP000716291"/>
    </source>
</evidence>
<dbReference type="PROSITE" id="PS00107">
    <property type="entry name" value="PROTEIN_KINASE_ATP"/>
    <property type="match status" value="1"/>
</dbReference>
<dbReference type="InterPro" id="IPR000719">
    <property type="entry name" value="Prot_kinase_dom"/>
</dbReference>
<feature type="domain" description="Helicase C-terminal" evidence="19">
    <location>
        <begin position="1135"/>
        <end position="1292"/>
    </location>
</feature>
<dbReference type="FunFam" id="1.10.510.10:FF:000002">
    <property type="entry name" value="Non-specific serine/threonine protein kinase"/>
    <property type="match status" value="1"/>
</dbReference>
<keyword evidence="4 14" id="KW-0489">Methyltransferase</keyword>
<dbReference type="PANTHER" id="PTHR22808">
    <property type="entry name" value="NCL1 YEAST -RELATED NOL1/NOP2/FMU SUN DOMAIN-CONTAINING"/>
    <property type="match status" value="1"/>
</dbReference>
<sequence length="2068" mass="237723">MAPSTLQPVQFTEKKVQKSKSSQRHQVQQIGNYVIYKKTLGSGSMGTVKLAESLSPKDHHLYAVKIMPKINLDLPGLDDNNKDPKDTPKEREQRTVREMAIMHLLRHPNICQLKEWVVQGDCYYMFLEYIEGGQLLDYIISHGKLREKLARKFARQIASALDYCHRNSIVHRDLKIENILITKNEEIKIIDFGLSNIYSPGRLLNTFCGSLYFAAPELLQAKHYTGPEVDVWSFGVVLYVLVCGRVPFDDTSLPALHQKIKEGQVDYPDHLSRECVDLLSKILVVDPNKRETLSFVISHPWMNKGYDDMITNHLPHRHPLHEIDQKVIQGMKGFGLGSPERIEYKLERIIQSPEYQYAAQQIDQNYHQQHTTYENSNSLSRWRRNTSVKRSAKPKDDPQTLPAMYNPLISIYYLVKERRELDEKIQMLESEGYQSPVQIGRSASTSLSKSSKDTTSVMRRKTERVAPSHRRQQFEKDPEDWAAPAHHSTVGERSVKSSSSNLLKRSKSAAKRLGAMLPSRSHEPIDHVDVSLKQKTMNILKSNSLSYRQQQPKANHARFVEEHEGFKTASHHNPKSLFNFNRRHLFKIPANEMISYVEQVLTKINVKYTLIEPFLLRCEYTYSQDEVLMEQGTVKFNLMIYQARWAGGRLGIKLIETDQSLENCEEGEYLDIIRLSVKNTIEARPVKIHAHSHENLSSILARLCEEFPDMWEQQTVYYFYIDMGGIYHHVEETSWLRDKDQIIVTTLEDTELFPKLNLNAVHASLRPSVELRPHQKEGVERMIYMEKAYRGGILADDMGLGKTLQTLTVILRQQPRINIHACSLIVVPSRAVGDQWAEEIRTKTEYGSVPYFVYQEDCASLIDQPHFRIIITTYDRVRLEYKKFINGDPNCPLYHIDWYRIVLDESHKVRALKTMLSDAVIELRGKFKWCLSGTPLQNDISELYPIFAFLKVEINPRMRADKEYIAELLKLHMIRRNISILHEESILLPRQENRIILDFTESERALYEYLEKLLYTQIAITRRQGEAHATFATTAILYLRLKQVCGHHMILLDKFPDLIPMAQSGAENDLIDRLNNTDESEEVVVRERMNPEETLSEYKEVVGLIESYYDQFGELDQPVDVSQLQKLKFMKHSTKVSWLVHFLKDILSSNPADKVVVVSQFVDLIVKVSEALSSSKIPCQLYHGGLSPYHRRQGLLRFNHDPTMRVMVMSLKAGGIGLNLQRANHMVILDRWWNPATMDQAVARIHRMTQSKQTYVHTVVIRDTIEETLMDNILGKKNKLFQQIVETEEVVEEADIEDLDVNDANHMEDMDLDIDSGNDGVAVVIKMKNQEEKGDMFNNDLSIEIPRNTNSNNHLQLDNEFNTNSEQQSTEEKPKQKYFDERKPFAEIERDNEKFKNYYKASQEFEEFYEYIKTILPTTFRITGSRTTALEILNVVQKNYVPKLQNIVIDGVKIEPPKPLPFYPEQFAWQVNAPRLVVKKSPEFQEFHKFIVTETEAGNMSRQEAVSMVPPLLMDIKPHQWVLDMCAAPGSKTAQIIEAVHSNDKLNEMPTGLVVANDADYKRSHMLIHQSKRLQSPCFMATNHDGSQFPNIRLPDTSTPWQFDRVLCDVPCSGDGTIRKNEKIWDNWSPAAALQLHTTQVQIFARGCQLLKMGGRIVYSTCSFNPVENEAVVAEVLRQTKGAIRLIDVSNELTELKRKPGLKTWKVTDKEGHFVNCFEEVNEKLRKRFPLTAFPPTQAEADEMHLERCLRIYPHQQNTGGFFVAVFEKVEPLTAADRIHLAKMEGKDVAQTDLEEESKEAIPVKRSIPHDDPEENNTKKAKTEEEEEETKPFEGKPKRDVPGIKEAPFELVSSDSEDLKDITEFYGLDAGFPRDQFLLRSENNAKGRSLYFVSSAIKKVLESKDFSRLQTVNTGVRLFVRQSSPVEAGSPFRLTSEGLPLLDAVMSHQRRLQVNLDELRVLLVEAFPTVDRFLESSRAKLNAVTPGCCIAYLDEASCKQAEFVGALILPVWKGKNSLNVLLNKKDKRSLCERLFHAIPEATPEHLVLRSTENQAAADAARKAQEEQE</sequence>
<dbReference type="InterPro" id="IPR008271">
    <property type="entry name" value="Ser/Thr_kinase_AS"/>
</dbReference>
<dbReference type="PANTHER" id="PTHR22808:SF1">
    <property type="entry name" value="RNA CYTOSINE-C(5)-METHYLTRANSFERASE NSUN2-RELATED"/>
    <property type="match status" value="1"/>
</dbReference>
<feature type="binding site" evidence="14">
    <location>
        <position position="1558"/>
    </location>
    <ligand>
        <name>S-adenosyl-L-methionine</name>
        <dbReference type="ChEBI" id="CHEBI:59789"/>
    </ligand>
</feature>
<comment type="subcellular location">
    <subcellularLocation>
        <location evidence="1">Nucleus</location>
    </subcellularLocation>
</comment>
<dbReference type="GO" id="GO:0000049">
    <property type="term" value="F:tRNA binding"/>
    <property type="evidence" value="ECO:0007669"/>
    <property type="project" value="UniProtKB-KW"/>
</dbReference>
<dbReference type="SUPFAM" id="SSF56112">
    <property type="entry name" value="Protein kinase-like (PK-like)"/>
    <property type="match status" value="1"/>
</dbReference>
<dbReference type="PROSITE" id="PS00108">
    <property type="entry name" value="PROTEIN_KINASE_ST"/>
    <property type="match status" value="1"/>
</dbReference>
<comment type="caution">
    <text evidence="21">The sequence shown here is derived from an EMBL/GenBank/DDBJ whole genome shotgun (WGS) entry which is preliminary data.</text>
</comment>
<dbReference type="GO" id="GO:0016787">
    <property type="term" value="F:hydrolase activity"/>
    <property type="evidence" value="ECO:0007669"/>
    <property type="project" value="UniProtKB-KW"/>
</dbReference>
<dbReference type="GO" id="GO:0005634">
    <property type="term" value="C:nucleus"/>
    <property type="evidence" value="ECO:0007669"/>
    <property type="project" value="UniProtKB-SubCell"/>
</dbReference>
<dbReference type="InterPro" id="IPR057286">
    <property type="entry name" value="PUA_NSUN2"/>
</dbReference>
<keyword evidence="10 15" id="KW-0067">ATP-binding</keyword>
<evidence type="ECO:0000256" key="13">
    <source>
        <dbReference type="ARBA" id="ARBA00038181"/>
    </source>
</evidence>
<keyword evidence="22" id="KW-1185">Reference proteome</keyword>
<dbReference type="Pfam" id="PF00271">
    <property type="entry name" value="Helicase_C"/>
    <property type="match status" value="1"/>
</dbReference>
<evidence type="ECO:0000256" key="10">
    <source>
        <dbReference type="ARBA" id="ARBA00022840"/>
    </source>
</evidence>
<dbReference type="GO" id="GO:0030488">
    <property type="term" value="P:tRNA methylation"/>
    <property type="evidence" value="ECO:0007669"/>
    <property type="project" value="UniProtKB-ARBA"/>
</dbReference>
<evidence type="ECO:0000256" key="2">
    <source>
        <dbReference type="ARBA" id="ARBA00007494"/>
    </source>
</evidence>
<feature type="domain" description="SAM-dependent MTase RsmB/NOP-type" evidence="20">
    <location>
        <begin position="1408"/>
        <end position="1770"/>
    </location>
</feature>
<dbReference type="InterPro" id="IPR029063">
    <property type="entry name" value="SAM-dependent_MTases_sf"/>
</dbReference>
<dbReference type="PRINTS" id="PR02011">
    <property type="entry name" value="RCMTNCL1"/>
</dbReference>
<feature type="compositionally biased region" description="Low complexity" evidence="16">
    <location>
        <begin position="442"/>
        <end position="456"/>
    </location>
</feature>
<dbReference type="Pfam" id="PF00176">
    <property type="entry name" value="SNF2-rel_dom"/>
    <property type="match status" value="1"/>
</dbReference>
<dbReference type="InterPro" id="IPR017441">
    <property type="entry name" value="Protein_kinase_ATP_BS"/>
</dbReference>
<dbReference type="InterPro" id="IPR001650">
    <property type="entry name" value="Helicase_C-like"/>
</dbReference>
<dbReference type="OrthoDB" id="6093671at2759"/>
<evidence type="ECO:0000313" key="21">
    <source>
        <dbReference type="EMBL" id="KAG1307777.1"/>
    </source>
</evidence>
<feature type="compositionally biased region" description="Basic residues" evidence="16">
    <location>
        <begin position="458"/>
        <end position="471"/>
    </location>
</feature>
<evidence type="ECO:0000256" key="4">
    <source>
        <dbReference type="ARBA" id="ARBA00022603"/>
    </source>
</evidence>
<evidence type="ECO:0000256" key="7">
    <source>
        <dbReference type="ARBA" id="ARBA00022694"/>
    </source>
</evidence>
<dbReference type="SMART" id="SM00487">
    <property type="entry name" value="DEXDc"/>
    <property type="match status" value="1"/>
</dbReference>
<dbReference type="GO" id="GO:0005737">
    <property type="term" value="C:cytoplasm"/>
    <property type="evidence" value="ECO:0007669"/>
    <property type="project" value="TreeGrafter"/>
</dbReference>
<comment type="similarity">
    <text evidence="13">Belongs to the protein kinase superfamily. CAMK Ser/Thr protein kinase family. Smok subfamily.</text>
</comment>
<dbReference type="GO" id="GO:0004672">
    <property type="term" value="F:protein kinase activity"/>
    <property type="evidence" value="ECO:0007669"/>
    <property type="project" value="InterPro"/>
</dbReference>
<dbReference type="Gene3D" id="3.40.50.150">
    <property type="entry name" value="Vaccinia Virus protein VP39"/>
    <property type="match status" value="1"/>
</dbReference>
<dbReference type="Gene3D" id="3.40.50.10810">
    <property type="entry name" value="Tandem AAA-ATPase domain"/>
    <property type="match status" value="1"/>
</dbReference>
<feature type="region of interest" description="Disordered" evidence="16">
    <location>
        <begin position="433"/>
        <end position="509"/>
    </location>
</feature>
<evidence type="ECO:0000256" key="1">
    <source>
        <dbReference type="ARBA" id="ARBA00004123"/>
    </source>
</evidence>
<evidence type="ECO:0000256" key="12">
    <source>
        <dbReference type="ARBA" id="ARBA00023242"/>
    </source>
</evidence>
<evidence type="ECO:0000259" key="19">
    <source>
        <dbReference type="PROSITE" id="PS51194"/>
    </source>
</evidence>
<feature type="compositionally biased region" description="Basic residues" evidence="16">
    <location>
        <begin position="381"/>
        <end position="392"/>
    </location>
</feature>
<dbReference type="InterPro" id="IPR014001">
    <property type="entry name" value="Helicase_ATP-bd"/>
</dbReference>
<evidence type="ECO:0000256" key="6">
    <source>
        <dbReference type="ARBA" id="ARBA00022691"/>
    </source>
</evidence>
<dbReference type="Gene3D" id="1.10.510.10">
    <property type="entry name" value="Transferase(Phosphotransferase) domain 1"/>
    <property type="match status" value="1"/>
</dbReference>